<protein>
    <submittedName>
        <fullName evidence="1">Uncharacterized protein</fullName>
    </submittedName>
</protein>
<keyword evidence="2" id="KW-1185">Reference proteome</keyword>
<name>A0A4C1ZBE9_EUMVA</name>
<evidence type="ECO:0000313" key="2">
    <source>
        <dbReference type="Proteomes" id="UP000299102"/>
    </source>
</evidence>
<reference evidence="1 2" key="1">
    <citation type="journal article" date="2019" name="Commun. Biol.">
        <title>The bagworm genome reveals a unique fibroin gene that provides high tensile strength.</title>
        <authorList>
            <person name="Kono N."/>
            <person name="Nakamura H."/>
            <person name="Ohtoshi R."/>
            <person name="Tomita M."/>
            <person name="Numata K."/>
            <person name="Arakawa K."/>
        </authorList>
    </citation>
    <scope>NUCLEOTIDE SEQUENCE [LARGE SCALE GENOMIC DNA]</scope>
</reference>
<proteinExistence type="predicted"/>
<dbReference type="Proteomes" id="UP000299102">
    <property type="component" value="Unassembled WGS sequence"/>
</dbReference>
<comment type="caution">
    <text evidence="1">The sequence shown here is derived from an EMBL/GenBank/DDBJ whole genome shotgun (WGS) entry which is preliminary data.</text>
</comment>
<sequence>MRQALIPCHLKGNIQRWRSQNGLIFTHYYESNGLQTGGPVAFCRRTPVPALCCRAVAGPAGAGALSFGSCIHYEANIRRHVPFLYLHSIVAASRGNRINIHTTRDPESRANNRGKRAGEPPEYVIVVARGQSQFQRSHHCIADLLGRHGISNE</sequence>
<gene>
    <name evidence="1" type="ORF">EVAR_36064_1</name>
</gene>
<organism evidence="1 2">
    <name type="scientific">Eumeta variegata</name>
    <name type="common">Bagworm moth</name>
    <name type="synonym">Eumeta japonica</name>
    <dbReference type="NCBI Taxonomy" id="151549"/>
    <lineage>
        <taxon>Eukaryota</taxon>
        <taxon>Metazoa</taxon>
        <taxon>Ecdysozoa</taxon>
        <taxon>Arthropoda</taxon>
        <taxon>Hexapoda</taxon>
        <taxon>Insecta</taxon>
        <taxon>Pterygota</taxon>
        <taxon>Neoptera</taxon>
        <taxon>Endopterygota</taxon>
        <taxon>Lepidoptera</taxon>
        <taxon>Glossata</taxon>
        <taxon>Ditrysia</taxon>
        <taxon>Tineoidea</taxon>
        <taxon>Psychidae</taxon>
        <taxon>Oiketicinae</taxon>
        <taxon>Eumeta</taxon>
    </lineage>
</organism>
<accession>A0A4C1ZBE9</accession>
<dbReference type="EMBL" id="BGZK01001766">
    <property type="protein sequence ID" value="GBP85896.1"/>
    <property type="molecule type" value="Genomic_DNA"/>
</dbReference>
<evidence type="ECO:0000313" key="1">
    <source>
        <dbReference type="EMBL" id="GBP85896.1"/>
    </source>
</evidence>
<dbReference type="AlphaFoldDB" id="A0A4C1ZBE9"/>